<dbReference type="PANTHER" id="PTHR43244:SF1">
    <property type="entry name" value="5,10-METHYLENETETRAHYDROMETHANOPTERIN REDUCTASE"/>
    <property type="match status" value="1"/>
</dbReference>
<dbReference type="EMBL" id="BSRZ01000001">
    <property type="protein sequence ID" value="GLW62666.1"/>
    <property type="molecule type" value="Genomic_DNA"/>
</dbReference>
<dbReference type="InterPro" id="IPR019921">
    <property type="entry name" value="Lucif-like_OxRdtase_Rv2161c"/>
</dbReference>
<dbReference type="InterPro" id="IPR050564">
    <property type="entry name" value="F420-G6PD/mer"/>
</dbReference>
<name>A0A9W6PSZ9_9ACTN</name>
<dbReference type="InterPro" id="IPR036661">
    <property type="entry name" value="Luciferase-like_sf"/>
</dbReference>
<gene>
    <name evidence="3" type="ORF">Arub01_09100</name>
</gene>
<keyword evidence="4" id="KW-1185">Reference proteome</keyword>
<comment type="caution">
    <text evidence="3">The sequence shown here is derived from an EMBL/GenBank/DDBJ whole genome shotgun (WGS) entry which is preliminary data.</text>
</comment>
<keyword evidence="1" id="KW-0560">Oxidoreductase</keyword>
<protein>
    <submittedName>
        <fullName evidence="3">LLM class F420-dependent oxidoreductase</fullName>
    </submittedName>
</protein>
<evidence type="ECO:0000256" key="1">
    <source>
        <dbReference type="ARBA" id="ARBA00023002"/>
    </source>
</evidence>
<dbReference type="GO" id="GO:0016705">
    <property type="term" value="F:oxidoreductase activity, acting on paired donors, with incorporation or reduction of molecular oxygen"/>
    <property type="evidence" value="ECO:0007669"/>
    <property type="project" value="InterPro"/>
</dbReference>
<dbReference type="InterPro" id="IPR011251">
    <property type="entry name" value="Luciferase-like_dom"/>
</dbReference>
<dbReference type="NCBIfam" id="TIGR03619">
    <property type="entry name" value="F420_Rv2161c"/>
    <property type="match status" value="1"/>
</dbReference>
<dbReference type="AlphaFoldDB" id="A0A9W6PSZ9"/>
<evidence type="ECO:0000313" key="3">
    <source>
        <dbReference type="EMBL" id="GLW62666.1"/>
    </source>
</evidence>
<dbReference type="SUPFAM" id="SSF51679">
    <property type="entry name" value="Bacterial luciferase-like"/>
    <property type="match status" value="1"/>
</dbReference>
<dbReference type="PANTHER" id="PTHR43244">
    <property type="match status" value="1"/>
</dbReference>
<dbReference type="Gene3D" id="3.20.20.30">
    <property type="entry name" value="Luciferase-like domain"/>
    <property type="match status" value="1"/>
</dbReference>
<dbReference type="Proteomes" id="UP001165124">
    <property type="component" value="Unassembled WGS sequence"/>
</dbReference>
<feature type="domain" description="Luciferase-like" evidence="2">
    <location>
        <begin position="20"/>
        <end position="229"/>
    </location>
</feature>
<dbReference type="Pfam" id="PF00296">
    <property type="entry name" value="Bac_luciferase"/>
    <property type="match status" value="1"/>
</dbReference>
<accession>A0A9W6PSZ9</accession>
<evidence type="ECO:0000313" key="4">
    <source>
        <dbReference type="Proteomes" id="UP001165124"/>
    </source>
</evidence>
<proteinExistence type="predicted"/>
<organism evidence="3 4">
    <name type="scientific">Actinomadura rubrobrunea</name>
    <dbReference type="NCBI Taxonomy" id="115335"/>
    <lineage>
        <taxon>Bacteria</taxon>
        <taxon>Bacillati</taxon>
        <taxon>Actinomycetota</taxon>
        <taxon>Actinomycetes</taxon>
        <taxon>Streptosporangiales</taxon>
        <taxon>Thermomonosporaceae</taxon>
        <taxon>Actinomadura</taxon>
    </lineage>
</organism>
<evidence type="ECO:0000259" key="2">
    <source>
        <dbReference type="Pfam" id="PF00296"/>
    </source>
</evidence>
<reference evidence="3" key="1">
    <citation type="submission" date="2023-02" db="EMBL/GenBank/DDBJ databases">
        <title>Actinomadura rubrobrunea NBRC 14622.</title>
        <authorList>
            <person name="Ichikawa N."/>
            <person name="Sato H."/>
            <person name="Tonouchi N."/>
        </authorList>
    </citation>
    <scope>NUCLEOTIDE SEQUENCE</scope>
    <source>
        <strain evidence="3">NBRC 14622</strain>
    </source>
</reference>
<sequence length="279" mass="30461">MRMRLGVTMFATDRTMAPHDLARAAEERGFASLYLPEHTHIPVSRRTPPPTGEDRLPDEYARTPDPFVALAAAAAVTERIALGTGVCLPAQRDPIVTAKAVATLDRISGGRAVLGVGYGWNVEEAEDHGVPWRRRRAVVREHVLAMRELWTRDEASFKGEFVAFEPCWSWPKPVGRVPVLLGGAPGPTLFAHVAEYGDGWMPIGGAGVREALPTLRAACEAAGRAMARVVPFGTLPNARKLDYYASLGIDEVVLRVPAGGRDDVLPVLDEYTVYLDRWS</sequence>